<evidence type="ECO:0000256" key="2">
    <source>
        <dbReference type="ARBA" id="ARBA00023315"/>
    </source>
</evidence>
<dbReference type="Proteomes" id="UP000179840">
    <property type="component" value="Unassembled WGS sequence"/>
</dbReference>
<keyword evidence="1" id="KW-0808">Transferase</keyword>
<dbReference type="PROSITE" id="PS51186">
    <property type="entry name" value="GNAT"/>
    <property type="match status" value="1"/>
</dbReference>
<dbReference type="PANTHER" id="PTHR43792">
    <property type="entry name" value="GNAT FAMILY, PUTATIVE (AFU_ORTHOLOGUE AFUA_3G00765)-RELATED-RELATED"/>
    <property type="match status" value="1"/>
</dbReference>
<accession>A0A1S1UBK0</accession>
<protein>
    <recommendedName>
        <fullName evidence="4">N-acetyltransferase domain-containing protein</fullName>
    </recommendedName>
</protein>
<evidence type="ECO:0000256" key="3">
    <source>
        <dbReference type="ARBA" id="ARBA00038502"/>
    </source>
</evidence>
<feature type="domain" description="N-acetyltransferase" evidence="4">
    <location>
        <begin position="7"/>
        <end position="171"/>
    </location>
</feature>
<evidence type="ECO:0000313" key="5">
    <source>
        <dbReference type="EMBL" id="OHV96483.1"/>
    </source>
</evidence>
<dbReference type="AlphaFoldDB" id="A0A1S1UBK0"/>
<dbReference type="Pfam" id="PF13302">
    <property type="entry name" value="Acetyltransf_3"/>
    <property type="match status" value="1"/>
</dbReference>
<dbReference type="InterPro" id="IPR051531">
    <property type="entry name" value="N-acetyltransferase"/>
</dbReference>
<organism evidence="5 6">
    <name type="scientific">Janthinobacterium lividum</name>
    <dbReference type="NCBI Taxonomy" id="29581"/>
    <lineage>
        <taxon>Bacteria</taxon>
        <taxon>Pseudomonadati</taxon>
        <taxon>Pseudomonadota</taxon>
        <taxon>Betaproteobacteria</taxon>
        <taxon>Burkholderiales</taxon>
        <taxon>Oxalobacteraceae</taxon>
        <taxon>Janthinobacterium</taxon>
    </lineage>
</organism>
<dbReference type="SUPFAM" id="SSF55729">
    <property type="entry name" value="Acyl-CoA N-acyltransferases (Nat)"/>
    <property type="match status" value="1"/>
</dbReference>
<dbReference type="GO" id="GO:0008999">
    <property type="term" value="F:protein-N-terminal-alanine acetyltransferase activity"/>
    <property type="evidence" value="ECO:0007669"/>
    <property type="project" value="TreeGrafter"/>
</dbReference>
<sequence>MPDIDRLQLSPPTSADLSALLAFELENRAYFESWVTARAPSYYHQEAVAAAIEQAQRERQQDLAYQYLARLDGQIIGRVNLTAVTRPYFNKAALGYRIGERFGGRGYATRVVALLLEEAFGTLELWRLEATARPQNLGSVAVMQRNGFHQYGRSEKAMHFQGAWSDLLYFERRNEHAGME</sequence>
<dbReference type="InterPro" id="IPR016181">
    <property type="entry name" value="Acyl_CoA_acyltransferase"/>
</dbReference>
<dbReference type="EMBL" id="LFKP01000008">
    <property type="protein sequence ID" value="OHV96483.1"/>
    <property type="molecule type" value="Genomic_DNA"/>
</dbReference>
<dbReference type="RefSeq" id="WP_071077987.1">
    <property type="nucleotide sequence ID" value="NZ_LFKP01000008.1"/>
</dbReference>
<dbReference type="GO" id="GO:0005737">
    <property type="term" value="C:cytoplasm"/>
    <property type="evidence" value="ECO:0007669"/>
    <property type="project" value="TreeGrafter"/>
</dbReference>
<gene>
    <name evidence="5" type="ORF">AKG95_17240</name>
</gene>
<comment type="similarity">
    <text evidence="3">Belongs to the acetyltransferase family. RimJ subfamily.</text>
</comment>
<evidence type="ECO:0000313" key="6">
    <source>
        <dbReference type="Proteomes" id="UP000179840"/>
    </source>
</evidence>
<name>A0A1S1UBK0_9BURK</name>
<evidence type="ECO:0000256" key="1">
    <source>
        <dbReference type="ARBA" id="ARBA00022679"/>
    </source>
</evidence>
<dbReference type="InterPro" id="IPR000182">
    <property type="entry name" value="GNAT_dom"/>
</dbReference>
<reference evidence="5 6" key="1">
    <citation type="submission" date="2015-06" db="EMBL/GenBank/DDBJ databases">
        <title>Draft genome sequencing of a biphenyl-degrading bacterium, Janthinobacterium lividum MEG1.</title>
        <authorList>
            <person name="Shimodaira J."/>
            <person name="Hatta T."/>
        </authorList>
    </citation>
    <scope>NUCLEOTIDE SEQUENCE [LARGE SCALE GENOMIC DNA]</scope>
    <source>
        <strain evidence="5 6">MEG1</strain>
    </source>
</reference>
<evidence type="ECO:0000259" key="4">
    <source>
        <dbReference type="PROSITE" id="PS51186"/>
    </source>
</evidence>
<comment type="caution">
    <text evidence="5">The sequence shown here is derived from an EMBL/GenBank/DDBJ whole genome shotgun (WGS) entry which is preliminary data.</text>
</comment>
<dbReference type="Gene3D" id="3.40.630.30">
    <property type="match status" value="1"/>
</dbReference>
<proteinExistence type="inferred from homology"/>
<dbReference type="PANTHER" id="PTHR43792:SF8">
    <property type="entry name" value="[RIBOSOMAL PROTEIN US5]-ALANINE N-ACETYLTRANSFERASE"/>
    <property type="match status" value="1"/>
</dbReference>
<keyword evidence="2" id="KW-0012">Acyltransferase</keyword>